<dbReference type="HOGENOM" id="CLU_002997_1_1_10"/>
<evidence type="ECO:0000313" key="8">
    <source>
        <dbReference type="Proteomes" id="UP000007590"/>
    </source>
</evidence>
<organism evidence="7 8">
    <name type="scientific">Solitalea canadensis (strain ATCC 29591 / DSM 3403 / JCM 21819 / LMG 8368 / NBRC 15130 / NCIMB 12057 / USAM 9D)</name>
    <name type="common">Flexibacter canadensis</name>
    <dbReference type="NCBI Taxonomy" id="929556"/>
    <lineage>
        <taxon>Bacteria</taxon>
        <taxon>Pseudomonadati</taxon>
        <taxon>Bacteroidota</taxon>
        <taxon>Sphingobacteriia</taxon>
        <taxon>Sphingobacteriales</taxon>
        <taxon>Sphingobacteriaceae</taxon>
        <taxon>Solitalea</taxon>
    </lineage>
</organism>
<dbReference type="Proteomes" id="UP000007590">
    <property type="component" value="Chromosome"/>
</dbReference>
<keyword evidence="2" id="KW-0812">Transmembrane</keyword>
<protein>
    <recommendedName>
        <fullName evidence="6">Translocation and assembly module TamB C-terminal domain-containing protein</fullName>
    </recommendedName>
</protein>
<dbReference type="RefSeq" id="WP_014678596.1">
    <property type="nucleotide sequence ID" value="NC_017770.1"/>
</dbReference>
<gene>
    <name evidence="7" type="ordered locus">Solca_0223</name>
</gene>
<accession>H8KNV7</accession>
<evidence type="ECO:0000256" key="4">
    <source>
        <dbReference type="ARBA" id="ARBA00023136"/>
    </source>
</evidence>
<dbReference type="eggNOG" id="COG2911">
    <property type="taxonomic scope" value="Bacteria"/>
</dbReference>
<proteinExistence type="predicted"/>
<evidence type="ECO:0000256" key="1">
    <source>
        <dbReference type="ARBA" id="ARBA00004167"/>
    </source>
</evidence>
<feature type="region of interest" description="Disordered" evidence="5">
    <location>
        <begin position="1450"/>
        <end position="1492"/>
    </location>
</feature>
<keyword evidence="8" id="KW-1185">Reference proteome</keyword>
<keyword evidence="4" id="KW-0472">Membrane</keyword>
<dbReference type="OrthoDB" id="9811276at2"/>
<dbReference type="KEGG" id="scn:Solca_0223"/>
<dbReference type="Pfam" id="PF04357">
    <property type="entry name" value="TamB"/>
    <property type="match status" value="1"/>
</dbReference>
<comment type="subcellular location">
    <subcellularLocation>
        <location evidence="1">Membrane</location>
        <topology evidence="1">Single-pass membrane protein</topology>
    </subcellularLocation>
</comment>
<dbReference type="InterPro" id="IPR007452">
    <property type="entry name" value="TamB_C"/>
</dbReference>
<name>H8KNV7_SOLCM</name>
<dbReference type="GO" id="GO:0005886">
    <property type="term" value="C:plasma membrane"/>
    <property type="evidence" value="ECO:0007669"/>
    <property type="project" value="InterPro"/>
</dbReference>
<evidence type="ECO:0000259" key="6">
    <source>
        <dbReference type="Pfam" id="PF04357"/>
    </source>
</evidence>
<reference evidence="7" key="1">
    <citation type="submission" date="2012-02" db="EMBL/GenBank/DDBJ databases">
        <title>The complete genome of Solitalea canadensis DSM 3403.</title>
        <authorList>
            <consortium name="US DOE Joint Genome Institute (JGI-PGF)"/>
            <person name="Lucas S."/>
            <person name="Copeland A."/>
            <person name="Lapidus A."/>
            <person name="Glavina del Rio T."/>
            <person name="Dalin E."/>
            <person name="Tice H."/>
            <person name="Bruce D."/>
            <person name="Goodwin L."/>
            <person name="Pitluck S."/>
            <person name="Peters L."/>
            <person name="Ovchinnikova G."/>
            <person name="Lu M."/>
            <person name="Kyrpides N."/>
            <person name="Mavromatis K."/>
            <person name="Ivanova N."/>
            <person name="Brettin T."/>
            <person name="Detter J.C."/>
            <person name="Han C."/>
            <person name="Larimer F."/>
            <person name="Land M."/>
            <person name="Hauser L."/>
            <person name="Markowitz V."/>
            <person name="Cheng J.-F."/>
            <person name="Hugenholtz P."/>
            <person name="Woyke T."/>
            <person name="Wu D."/>
            <person name="Spring S."/>
            <person name="Schroeder M."/>
            <person name="Kopitz M."/>
            <person name="Brambilla E."/>
            <person name="Klenk H.-P."/>
            <person name="Eisen J.A."/>
        </authorList>
    </citation>
    <scope>NUCLEOTIDE SEQUENCE</scope>
    <source>
        <strain evidence="7">DSM 3403</strain>
    </source>
</reference>
<evidence type="ECO:0000256" key="3">
    <source>
        <dbReference type="ARBA" id="ARBA00022989"/>
    </source>
</evidence>
<dbReference type="EMBL" id="CP003349">
    <property type="protein sequence ID" value="AFD05368.1"/>
    <property type="molecule type" value="Genomic_DNA"/>
</dbReference>
<evidence type="ECO:0000256" key="5">
    <source>
        <dbReference type="SAM" id="MobiDB-lite"/>
    </source>
</evidence>
<sequence length="1492" mass="167550">MLYFAGQTKWFQTKAAQFGADYLSKELKTKVQIKGLYIKFIKSVVIEGLYIEDLKKDTLLYSGYLEVDLNKFNLKNRKIAVADLKLSDTYFAYKELKDKKSTNLSFIINYFSGAPDTTTKPPSKPFELSVNNIDIKNLTFIYKDESDTSKTEGMNYADIRAYGVNIQANDVNMDGDVILANLKNLSAQEKCGFVLNKLAGRVKYTPKEIEINNLKLITPHSNISKYLAFRYNRIGDFKHFVRKVYMDADFKRSHLDFKDITYFAPAIKDYTLKVNLDGTVKGTVTNLQTKNITFSAGDKTLIKGNIAIKGLPHINDTDMDLEFAQLVTNSDDINKILASIDQKDVALPEILKQVGNVDFKGTFKGRYNNFKIKGILISDAGSALTDLAMDFRDMKKPLYKGFVNTTDLDIGKLSGVKSLGKTTLSANVDGQGFDFKTMKDDLNAKITYFDYNGYRYQNIDINGSLALKKFNGSFNINDKNLIIDFDGKFNLNQNPSYNFTADIKQADFRALKLMKDTLAISTYISSNFTGTTIDNVLGKLLLEGTKLTTKQGSFDLDSIQVISEMRGDTAKRLLLRSDMLNAGFEGDYTLTRLEGAVKSMLSAYLPSFKWKQTKAHVPQNFKFGIYLKDLTPITSIFIPDLKIPEKGLFIGNFNSEKNQMTINGSIKKLKYQNFEVDNLILDQGNSNESLFLNLALGTFAMDSLRFNDVGMSNYLRNDKVNSNLKLVDPKGTNALDLNAELLFTPDSTIFSVLPSELTLNSERWKIDDKFRILFAEDGYHVEDFTLHNKDQRLTVEGMISKTDNEPLTVNLRNLDLNILNPFLKSQGIRLSGYVTGNASTIAVLKAPKVSSDMIVHELGLNNNILGDAEISSRWYSETNEVNFSMNVMQDDVTKISVSGSAQPTKKEDNIFADVEMNETSLVIFQPFLTGLVSDLSGKTSMNLLVRGSIAKPKINGTLSFNNAGVRVDYLNTRYTINDKLGVENSRITFENFNLRDVKNHTATANGYMDLSDLNSVKLNLRLNANRFQALNTTIKDNEIYYGTAYATGNFLFQGPLNDMLIDINATTNEGTQFFLPISDESSVGSDELVTFVSRDTLANLKKKEDSELKLRLNFDLTVNPTAEVSILLGENSGGTMTGKGNGNLQLRINTLGDFQMFGLYNLTEGKYDMSIPGIKKTFKISDGSTVRFNGDPYDARMNVNAIYETRSSLTNLYSDARITETSEEKMNQRITVNTLINVSGSLSEMTYDFKIAFPQNESLYENTFASYFSSEGNVQKQAFGLLSTGSFTSENQNFGQGAIAGSLVDLASSKLSSLLNEAIGAQNFDVNANVNASGQTEFGGNVRLLNQRLIINGQFTSRDKNITGNSNYNTNNSSALSSDIDVEYLIFPDGNLRLKAYNHSNTTNSNDLVYDSDYKQGVGILYRKDFDSWKEFFENSRKKQRLAEIRRQQRLEERKKQQEEKERLEREKQELEKAKAKENIKDNADDSERVEF</sequence>
<dbReference type="STRING" id="929556.Solca_0223"/>
<feature type="domain" description="Translocation and assembly module TamB C-terminal" evidence="6">
    <location>
        <begin position="993"/>
        <end position="1426"/>
    </location>
</feature>
<keyword evidence="3" id="KW-1133">Transmembrane helix</keyword>
<dbReference type="GO" id="GO:0009306">
    <property type="term" value="P:protein secretion"/>
    <property type="evidence" value="ECO:0007669"/>
    <property type="project" value="InterPro"/>
</dbReference>
<evidence type="ECO:0000256" key="2">
    <source>
        <dbReference type="ARBA" id="ARBA00022692"/>
    </source>
</evidence>
<evidence type="ECO:0000313" key="7">
    <source>
        <dbReference type="EMBL" id="AFD05368.1"/>
    </source>
</evidence>